<name>A0A7Y4GT78_9BRAD</name>
<organism evidence="2 3">
    <name type="scientific">Bradyrhizobium australiense</name>
    <dbReference type="NCBI Taxonomy" id="2721161"/>
    <lineage>
        <taxon>Bacteria</taxon>
        <taxon>Pseudomonadati</taxon>
        <taxon>Pseudomonadota</taxon>
        <taxon>Alphaproteobacteria</taxon>
        <taxon>Hyphomicrobiales</taxon>
        <taxon>Nitrobacteraceae</taxon>
        <taxon>Bradyrhizobium</taxon>
    </lineage>
</organism>
<keyword evidence="3" id="KW-1185">Reference proteome</keyword>
<evidence type="ECO:0000313" key="2">
    <source>
        <dbReference type="EMBL" id="NOJ41568.1"/>
    </source>
</evidence>
<dbReference type="EMBL" id="JAAVLX010000005">
    <property type="protein sequence ID" value="NOJ41568.1"/>
    <property type="molecule type" value="Genomic_DNA"/>
</dbReference>
<reference evidence="2 3" key="1">
    <citation type="submission" date="2020-03" db="EMBL/GenBank/DDBJ databases">
        <title>Bradyrhizobium diversity isolated from nodules of Indigofera sp.</title>
        <authorList>
            <person name="Klepa M."/>
            <person name="Helene L."/>
            <person name="Hungria M."/>
        </authorList>
    </citation>
    <scope>NUCLEOTIDE SEQUENCE [LARGE SCALE GENOMIC DNA]</scope>
    <source>
        <strain evidence="2 3">WSM 1791</strain>
    </source>
</reference>
<accession>A0A7Y4GT78</accession>
<dbReference type="AlphaFoldDB" id="A0A7Y4GT78"/>
<dbReference type="RefSeq" id="WP_171580809.1">
    <property type="nucleotide sequence ID" value="NZ_JAAVLX010000005.1"/>
</dbReference>
<keyword evidence="1" id="KW-0732">Signal</keyword>
<evidence type="ECO:0000313" key="3">
    <source>
        <dbReference type="Proteomes" id="UP000544122"/>
    </source>
</evidence>
<proteinExistence type="predicted"/>
<gene>
    <name evidence="2" type="ORF">HCN58_18580</name>
</gene>
<comment type="caution">
    <text evidence="2">The sequence shown here is derived from an EMBL/GenBank/DDBJ whole genome shotgun (WGS) entry which is preliminary data.</text>
</comment>
<dbReference type="Proteomes" id="UP000544122">
    <property type="component" value="Unassembled WGS sequence"/>
</dbReference>
<protein>
    <submittedName>
        <fullName evidence="2">Uncharacterized protein</fullName>
    </submittedName>
</protein>
<feature type="chain" id="PRO_5030720548" evidence="1">
    <location>
        <begin position="23"/>
        <end position="201"/>
    </location>
</feature>
<feature type="signal peptide" evidence="1">
    <location>
        <begin position="1"/>
        <end position="22"/>
    </location>
</feature>
<sequence>MNLTRLFLVACISMWSSISAFAQVQTTDGPIGLTWGSAFSEVRAKGIELNEFEGTDFGKSYIATKMEKALADQSAALLSFGFNDKLWRVLITSRPFSDDPTGNAVVARYSELVSLLSEKYGKANQVHRLGDSIYAQSAYFVAGIRGGQSRWFTNFETPTLAIQLGITATDNSTASWRVIYENKTFRRDFEASKRSREKGNL</sequence>
<evidence type="ECO:0000256" key="1">
    <source>
        <dbReference type="SAM" id="SignalP"/>
    </source>
</evidence>